<evidence type="ECO:0000313" key="1">
    <source>
        <dbReference type="EMBL" id="KAK9855176.1"/>
    </source>
</evidence>
<dbReference type="EMBL" id="JALJOV010001065">
    <property type="protein sequence ID" value="KAK9855176.1"/>
    <property type="molecule type" value="Genomic_DNA"/>
</dbReference>
<dbReference type="AlphaFoldDB" id="A0AAW1STQ4"/>
<protein>
    <submittedName>
        <fullName evidence="1">Uncharacterized protein</fullName>
    </submittedName>
</protein>
<organism evidence="1 2">
    <name type="scientific">Apatococcus fuscideae</name>
    <dbReference type="NCBI Taxonomy" id="2026836"/>
    <lineage>
        <taxon>Eukaryota</taxon>
        <taxon>Viridiplantae</taxon>
        <taxon>Chlorophyta</taxon>
        <taxon>core chlorophytes</taxon>
        <taxon>Trebouxiophyceae</taxon>
        <taxon>Chlorellales</taxon>
        <taxon>Chlorellaceae</taxon>
        <taxon>Apatococcus</taxon>
    </lineage>
</organism>
<evidence type="ECO:0000313" key="2">
    <source>
        <dbReference type="Proteomes" id="UP001485043"/>
    </source>
</evidence>
<sequence>MLLEKLHPRATRRQLRFKDILFFNLTDPLPQTPFMAMSLPTMCPWWSMPIETQQQRLKDQCHSQASQL</sequence>
<accession>A0AAW1STQ4</accession>
<reference evidence="1 2" key="1">
    <citation type="journal article" date="2024" name="Nat. Commun.">
        <title>Phylogenomics reveals the evolutionary origins of lichenization in chlorophyte algae.</title>
        <authorList>
            <person name="Puginier C."/>
            <person name="Libourel C."/>
            <person name="Otte J."/>
            <person name="Skaloud P."/>
            <person name="Haon M."/>
            <person name="Grisel S."/>
            <person name="Petersen M."/>
            <person name="Berrin J.G."/>
            <person name="Delaux P.M."/>
            <person name="Dal Grande F."/>
            <person name="Keller J."/>
        </authorList>
    </citation>
    <scope>NUCLEOTIDE SEQUENCE [LARGE SCALE GENOMIC DNA]</scope>
    <source>
        <strain evidence="1 2">SAG 2523</strain>
    </source>
</reference>
<proteinExistence type="predicted"/>
<comment type="caution">
    <text evidence="1">The sequence shown here is derived from an EMBL/GenBank/DDBJ whole genome shotgun (WGS) entry which is preliminary data.</text>
</comment>
<keyword evidence="2" id="KW-1185">Reference proteome</keyword>
<dbReference type="Proteomes" id="UP001485043">
    <property type="component" value="Unassembled WGS sequence"/>
</dbReference>
<gene>
    <name evidence="1" type="ORF">WJX84_002052</name>
</gene>
<name>A0AAW1STQ4_9CHLO</name>